<gene>
    <name evidence="1" type="ORF">GCM10009838_07420</name>
</gene>
<organism evidence="1 2">
    <name type="scientific">Catenulispora subtropica</name>
    <dbReference type="NCBI Taxonomy" id="450798"/>
    <lineage>
        <taxon>Bacteria</taxon>
        <taxon>Bacillati</taxon>
        <taxon>Actinomycetota</taxon>
        <taxon>Actinomycetes</taxon>
        <taxon>Catenulisporales</taxon>
        <taxon>Catenulisporaceae</taxon>
        <taxon>Catenulispora</taxon>
    </lineage>
</organism>
<reference evidence="1 2" key="1">
    <citation type="journal article" date="2019" name="Int. J. Syst. Evol. Microbiol.">
        <title>The Global Catalogue of Microorganisms (GCM) 10K type strain sequencing project: providing services to taxonomists for standard genome sequencing and annotation.</title>
        <authorList>
            <consortium name="The Broad Institute Genomics Platform"/>
            <consortium name="The Broad Institute Genome Sequencing Center for Infectious Disease"/>
            <person name="Wu L."/>
            <person name="Ma J."/>
        </authorList>
    </citation>
    <scope>NUCLEOTIDE SEQUENCE [LARGE SCALE GENOMIC DNA]</scope>
    <source>
        <strain evidence="1 2">JCM 16013</strain>
    </source>
</reference>
<evidence type="ECO:0000313" key="2">
    <source>
        <dbReference type="Proteomes" id="UP001499854"/>
    </source>
</evidence>
<comment type="caution">
    <text evidence="1">The sequence shown here is derived from an EMBL/GenBank/DDBJ whole genome shotgun (WGS) entry which is preliminary data.</text>
</comment>
<accession>A0ABN2QL83</accession>
<protein>
    <submittedName>
        <fullName evidence="1">Uncharacterized protein</fullName>
    </submittedName>
</protein>
<keyword evidence="2" id="KW-1185">Reference proteome</keyword>
<evidence type="ECO:0000313" key="1">
    <source>
        <dbReference type="EMBL" id="GAA1954484.1"/>
    </source>
</evidence>
<dbReference type="EMBL" id="BAAAQM010000003">
    <property type="protein sequence ID" value="GAA1954484.1"/>
    <property type="molecule type" value="Genomic_DNA"/>
</dbReference>
<proteinExistence type="predicted"/>
<dbReference type="Proteomes" id="UP001499854">
    <property type="component" value="Unassembled WGS sequence"/>
</dbReference>
<name>A0ABN2QL83_9ACTN</name>
<sequence>MWQAVPRLREVGWPGHALVVQPTHRSRSGRSASRVSPAARVASGGCYSLTVKLTGPDSLAE</sequence>